<evidence type="ECO:0000313" key="1">
    <source>
        <dbReference type="EMBL" id="GER92797.1"/>
    </source>
</evidence>
<comment type="caution">
    <text evidence="1">The sequence shown here is derived from an EMBL/GenBank/DDBJ whole genome shotgun (WGS) entry which is preliminary data.</text>
</comment>
<accession>A0A5J4L211</accession>
<dbReference type="EMBL" id="BLAB01000001">
    <property type="protein sequence ID" value="GER92797.1"/>
    <property type="molecule type" value="Genomic_DNA"/>
</dbReference>
<proteinExistence type="predicted"/>
<protein>
    <submittedName>
        <fullName evidence="1">Uncharacterized protein</fullName>
    </submittedName>
</protein>
<dbReference type="AlphaFoldDB" id="A0A5J4L211"/>
<reference evidence="1" key="1">
    <citation type="submission" date="2019-10" db="EMBL/GenBank/DDBJ databases">
        <title>Metagenomic sequencing of thiosulfate-disproportionating enrichment culture.</title>
        <authorList>
            <person name="Umezawa K."/>
            <person name="Kojima H."/>
            <person name="Fukui M."/>
        </authorList>
    </citation>
    <scope>NUCLEOTIDE SEQUENCE</scope>
    <source>
        <strain evidence="1">45J</strain>
    </source>
</reference>
<organism evidence="1">
    <name type="scientific">hot springs metagenome</name>
    <dbReference type="NCBI Taxonomy" id="433727"/>
    <lineage>
        <taxon>unclassified sequences</taxon>
        <taxon>metagenomes</taxon>
        <taxon>ecological metagenomes</taxon>
    </lineage>
</organism>
<sequence length="38" mass="4384">MTKVSGRQKIAVKTTNFVSIFIKIKSKKSLKNNTKRFI</sequence>
<gene>
    <name evidence="1" type="ORF">A45J_0523</name>
</gene>
<name>A0A5J4L211_9ZZZZ</name>